<proteinExistence type="predicted"/>
<dbReference type="RefSeq" id="WP_251583835.1">
    <property type="nucleotide sequence ID" value="NZ_JBHTKX010000003.1"/>
</dbReference>
<organism evidence="2 3">
    <name type="scientific">Paenibacillus provencensis</name>
    <dbReference type="NCBI Taxonomy" id="441151"/>
    <lineage>
        <taxon>Bacteria</taxon>
        <taxon>Bacillati</taxon>
        <taxon>Bacillota</taxon>
        <taxon>Bacilli</taxon>
        <taxon>Bacillales</taxon>
        <taxon>Paenibacillaceae</taxon>
        <taxon>Paenibacillus</taxon>
    </lineage>
</organism>
<dbReference type="EMBL" id="JBHTKX010000003">
    <property type="protein sequence ID" value="MFD1130472.1"/>
    <property type="molecule type" value="Genomic_DNA"/>
</dbReference>
<reference evidence="3" key="1">
    <citation type="journal article" date="2019" name="Int. J. Syst. Evol. Microbiol.">
        <title>The Global Catalogue of Microorganisms (GCM) 10K type strain sequencing project: providing services to taxonomists for standard genome sequencing and annotation.</title>
        <authorList>
            <consortium name="The Broad Institute Genomics Platform"/>
            <consortium name="The Broad Institute Genome Sequencing Center for Infectious Disease"/>
            <person name="Wu L."/>
            <person name="Ma J."/>
        </authorList>
    </citation>
    <scope>NUCLEOTIDE SEQUENCE [LARGE SCALE GENOMIC DNA]</scope>
    <source>
        <strain evidence="3">CCUG 53519</strain>
    </source>
</reference>
<evidence type="ECO:0000259" key="1">
    <source>
        <dbReference type="Pfam" id="PF01636"/>
    </source>
</evidence>
<keyword evidence="3" id="KW-1185">Reference proteome</keyword>
<sequence length="377" mass="43981">MQRSINIHNDTVLPIEDKLEQLHMCLIRSYANEQIEIASVRCEEFGYKTPNFTTGGIYHLHGSAMINHTVHAWSLVLKVIQQASSEKDNPQHHNYWRREALIYEAELLSSLPDEIYAPKGYFVEEQKDGTIWIWMEYLEGTPPSSQAQFEYVARLLGRFNAAYLAGSRELPDQSWLCRSWLGSWTTASRQYAPAPDTYRQYIQTARQKQIWTWFQKLTDHLDYHLDSLKRLPRVLAHQDLSPMNMFLTDHHLSLIDWQFMSISGTGEDLGKMFGVSMSLGAIPVKEYRVYREFLFDAYLGGMRDVDWQGDERWARYGYCLSTSLRSLWEVPQYFSLIARQKSGLDSETYQRIFQLGEIITIHMEMASEAESLRGYIP</sequence>
<dbReference type="SUPFAM" id="SSF56112">
    <property type="entry name" value="Protein kinase-like (PK-like)"/>
    <property type="match status" value="1"/>
</dbReference>
<name>A0ABW3Q1I0_9BACL</name>
<protein>
    <submittedName>
        <fullName evidence="2">Phosphotransferase</fullName>
    </submittedName>
</protein>
<dbReference type="InterPro" id="IPR002575">
    <property type="entry name" value="Aminoglycoside_PTrfase"/>
</dbReference>
<dbReference type="Proteomes" id="UP001597169">
    <property type="component" value="Unassembled WGS sequence"/>
</dbReference>
<feature type="domain" description="Aminoglycoside phosphotransferase" evidence="1">
    <location>
        <begin position="93"/>
        <end position="288"/>
    </location>
</feature>
<dbReference type="Pfam" id="PF01636">
    <property type="entry name" value="APH"/>
    <property type="match status" value="1"/>
</dbReference>
<comment type="caution">
    <text evidence="2">The sequence shown here is derived from an EMBL/GenBank/DDBJ whole genome shotgun (WGS) entry which is preliminary data.</text>
</comment>
<dbReference type="InterPro" id="IPR011009">
    <property type="entry name" value="Kinase-like_dom_sf"/>
</dbReference>
<accession>A0ABW3Q1I0</accession>
<evidence type="ECO:0000313" key="3">
    <source>
        <dbReference type="Proteomes" id="UP001597169"/>
    </source>
</evidence>
<evidence type="ECO:0000313" key="2">
    <source>
        <dbReference type="EMBL" id="MFD1130472.1"/>
    </source>
</evidence>
<dbReference type="Gene3D" id="3.90.1200.10">
    <property type="match status" value="1"/>
</dbReference>
<gene>
    <name evidence="2" type="ORF">ACFQ3J_20195</name>
</gene>